<reference evidence="6 7" key="1">
    <citation type="submission" date="2018-03" db="EMBL/GenBank/DDBJ databases">
        <title>Genomic Encyclopedia of Type Strains, Phase III (KMG-III): the genomes of soil and plant-associated and newly described type strains.</title>
        <authorList>
            <person name="Whitman W."/>
        </authorList>
    </citation>
    <scope>NUCLEOTIDE SEQUENCE [LARGE SCALE GENOMIC DNA]</scope>
    <source>
        <strain evidence="6 7">CGMCC 4.7067</strain>
    </source>
</reference>
<dbReference type="Gene3D" id="1.10.357.10">
    <property type="entry name" value="Tetracycline Repressor, domain 2"/>
    <property type="match status" value="1"/>
</dbReference>
<dbReference type="SUPFAM" id="SSF46689">
    <property type="entry name" value="Homeodomain-like"/>
    <property type="match status" value="1"/>
</dbReference>
<dbReference type="InterPro" id="IPR050109">
    <property type="entry name" value="HTH-type_TetR-like_transc_reg"/>
</dbReference>
<protein>
    <submittedName>
        <fullName evidence="6">TetR family transcriptional regulator</fullName>
    </submittedName>
</protein>
<dbReference type="GO" id="GO:0000976">
    <property type="term" value="F:transcription cis-regulatory region binding"/>
    <property type="evidence" value="ECO:0007669"/>
    <property type="project" value="TreeGrafter"/>
</dbReference>
<dbReference type="RefSeq" id="WP_219926939.1">
    <property type="nucleotide sequence ID" value="NZ_PVTJ01000011.1"/>
</dbReference>
<dbReference type="PRINTS" id="PR00455">
    <property type="entry name" value="HTHTETR"/>
</dbReference>
<comment type="caution">
    <text evidence="6">The sequence shown here is derived from an EMBL/GenBank/DDBJ whole genome shotgun (WGS) entry which is preliminary data.</text>
</comment>
<keyword evidence="3" id="KW-0804">Transcription</keyword>
<dbReference type="Gene3D" id="1.10.10.60">
    <property type="entry name" value="Homeodomain-like"/>
    <property type="match status" value="1"/>
</dbReference>
<dbReference type="GO" id="GO:0003700">
    <property type="term" value="F:DNA-binding transcription factor activity"/>
    <property type="evidence" value="ECO:0007669"/>
    <property type="project" value="TreeGrafter"/>
</dbReference>
<evidence type="ECO:0000259" key="5">
    <source>
        <dbReference type="PROSITE" id="PS50977"/>
    </source>
</evidence>
<accession>A0A2T0UDK8</accession>
<dbReference type="SUPFAM" id="SSF48498">
    <property type="entry name" value="Tetracyclin repressor-like, C-terminal domain"/>
    <property type="match status" value="1"/>
</dbReference>
<evidence type="ECO:0000313" key="6">
    <source>
        <dbReference type="EMBL" id="PRY55897.1"/>
    </source>
</evidence>
<organism evidence="6 7">
    <name type="scientific">Glycomyces artemisiae</name>
    <dbReference type="NCBI Taxonomy" id="1076443"/>
    <lineage>
        <taxon>Bacteria</taxon>
        <taxon>Bacillati</taxon>
        <taxon>Actinomycetota</taxon>
        <taxon>Actinomycetes</taxon>
        <taxon>Glycomycetales</taxon>
        <taxon>Glycomycetaceae</taxon>
        <taxon>Glycomyces</taxon>
    </lineage>
</organism>
<dbReference type="PROSITE" id="PS50977">
    <property type="entry name" value="HTH_TETR_2"/>
    <property type="match status" value="1"/>
</dbReference>
<evidence type="ECO:0000256" key="2">
    <source>
        <dbReference type="ARBA" id="ARBA00023125"/>
    </source>
</evidence>
<sequence length="265" mass="28300">MAPRIPASRTEVGQAMDQERVPQELARLWRITPDAKRGRPARLDVGTVVDAAVALADREGIAAVTLPRVAEALDVTKMSLYRHVGSKDELLDLMRDAAQGPVPASLAGTGPWRERLRLWAVEQLAVLDAHPWLTEVQPSGPPNGPNGIDWFDAGLRTMRPTRLDWGAKVGAIMIVSGYVLSAAQLAQSLARGREGTGLDQAAAEREYGHAMARLVDPERFPDAAALFSGGLLEDTGEDTGEQDFAFGLDLLLDGVAVAVAAAEAP</sequence>
<dbReference type="EMBL" id="PVTJ01000011">
    <property type="protein sequence ID" value="PRY55897.1"/>
    <property type="molecule type" value="Genomic_DNA"/>
</dbReference>
<feature type="domain" description="HTH tetR-type" evidence="5">
    <location>
        <begin position="42"/>
        <end position="102"/>
    </location>
</feature>
<gene>
    <name evidence="6" type="ORF">B0I28_1113</name>
</gene>
<dbReference type="AlphaFoldDB" id="A0A2T0UDK8"/>
<evidence type="ECO:0000256" key="4">
    <source>
        <dbReference type="PROSITE-ProRule" id="PRU00335"/>
    </source>
</evidence>
<keyword evidence="1" id="KW-0805">Transcription regulation</keyword>
<evidence type="ECO:0000313" key="7">
    <source>
        <dbReference type="Proteomes" id="UP000238176"/>
    </source>
</evidence>
<dbReference type="PANTHER" id="PTHR30055:SF151">
    <property type="entry name" value="TRANSCRIPTIONAL REGULATORY PROTEIN"/>
    <property type="match status" value="1"/>
</dbReference>
<keyword evidence="7" id="KW-1185">Reference proteome</keyword>
<evidence type="ECO:0000256" key="1">
    <source>
        <dbReference type="ARBA" id="ARBA00023015"/>
    </source>
</evidence>
<dbReference type="Pfam" id="PF02909">
    <property type="entry name" value="TetR_C_1"/>
    <property type="match status" value="1"/>
</dbReference>
<proteinExistence type="predicted"/>
<keyword evidence="2 4" id="KW-0238">DNA-binding</keyword>
<dbReference type="Pfam" id="PF00440">
    <property type="entry name" value="TetR_N"/>
    <property type="match status" value="1"/>
</dbReference>
<dbReference type="InterPro" id="IPR036271">
    <property type="entry name" value="Tet_transcr_reg_TetR-rel_C_sf"/>
</dbReference>
<feature type="DNA-binding region" description="H-T-H motif" evidence="4">
    <location>
        <begin position="65"/>
        <end position="84"/>
    </location>
</feature>
<dbReference type="Proteomes" id="UP000238176">
    <property type="component" value="Unassembled WGS sequence"/>
</dbReference>
<dbReference type="InterPro" id="IPR009057">
    <property type="entry name" value="Homeodomain-like_sf"/>
</dbReference>
<name>A0A2T0UDK8_9ACTN</name>
<dbReference type="InterPro" id="IPR001647">
    <property type="entry name" value="HTH_TetR"/>
</dbReference>
<dbReference type="InterPro" id="IPR004111">
    <property type="entry name" value="Repressor_TetR_C"/>
</dbReference>
<dbReference type="PANTHER" id="PTHR30055">
    <property type="entry name" value="HTH-TYPE TRANSCRIPTIONAL REGULATOR RUTR"/>
    <property type="match status" value="1"/>
</dbReference>
<evidence type="ECO:0000256" key="3">
    <source>
        <dbReference type="ARBA" id="ARBA00023163"/>
    </source>
</evidence>
<dbReference type="GO" id="GO:0045892">
    <property type="term" value="P:negative regulation of DNA-templated transcription"/>
    <property type="evidence" value="ECO:0007669"/>
    <property type="project" value="InterPro"/>
</dbReference>